<sequence length="482" mass="53857">MEWVCAGCGEVGTVQYETEVGMTVCTSCSAVSEECQLEAPLDLSDFGANGGATVAEQRLRFHVYDPARGKRVARQRKLERYKAMIRSATIRLGYAYINERASALYEQVSTLQSRSQGSLAAAALYTVLRSDLRLVDIQSVSIAMDQSFDSVIYALRMLRARHGGVFLEAHVEDPSIYARELVKYIVHHANRICNWKNTRLNQIDLAKAQHLAYVLSRECMKYDMTGLYAWPFAFAIALHAVQGALQHSISIQPLLPLAQDKLIVEQQPLHGCFASASCCSPSTVLARYAEIGKMLIDAVSSLPWARTRQGVSSRQRTAAYLSDLCTIWENRVPTTTSKLPEIPWTKAFRTPAQNMPKKRRREIASQSNSSRLLDVLDSSPRSLLSERLNLSSSSIDSMTDLQVDQLLFSTEELASYFRPKSEQQILKRLKGWDAQEEPSQPTATASQCNTEAMPIRRQLPAAPHLYQPLDSANLVEESDDES</sequence>
<evidence type="ECO:0000256" key="7">
    <source>
        <dbReference type="ARBA" id="ARBA00023163"/>
    </source>
</evidence>
<keyword evidence="11" id="KW-1185">Reference proteome</keyword>
<dbReference type="InterPro" id="IPR000812">
    <property type="entry name" value="TFIIB"/>
</dbReference>
<accession>A0AAF0FD55</accession>
<dbReference type="PANTHER" id="PTHR11618:SF4">
    <property type="entry name" value="TRANSCRIPTION FACTOR IIIB 90 KDA SUBUNIT"/>
    <property type="match status" value="1"/>
</dbReference>
<dbReference type="GO" id="GO:0000126">
    <property type="term" value="C:transcription factor TFIIIB complex"/>
    <property type="evidence" value="ECO:0007669"/>
    <property type="project" value="TreeGrafter"/>
</dbReference>
<dbReference type="GO" id="GO:0008270">
    <property type="term" value="F:zinc ion binding"/>
    <property type="evidence" value="ECO:0007669"/>
    <property type="project" value="UniProtKB-KW"/>
</dbReference>
<evidence type="ECO:0000256" key="3">
    <source>
        <dbReference type="ARBA" id="ARBA00022723"/>
    </source>
</evidence>
<name>A0AAF0FD55_9BASI</name>
<comment type="similarity">
    <text evidence="2">Belongs to the TFIIB family.</text>
</comment>
<evidence type="ECO:0000256" key="6">
    <source>
        <dbReference type="ARBA" id="ARBA00023015"/>
    </source>
</evidence>
<evidence type="ECO:0000313" key="10">
    <source>
        <dbReference type="EMBL" id="WFD45182.1"/>
    </source>
</evidence>
<evidence type="ECO:0008006" key="12">
    <source>
        <dbReference type="Google" id="ProtNLM"/>
    </source>
</evidence>
<dbReference type="Proteomes" id="UP001214628">
    <property type="component" value="Chromosome 7"/>
</dbReference>
<evidence type="ECO:0000313" key="11">
    <source>
        <dbReference type="Proteomes" id="UP001214628"/>
    </source>
</evidence>
<evidence type="ECO:0000256" key="2">
    <source>
        <dbReference type="ARBA" id="ARBA00010857"/>
    </source>
</evidence>
<evidence type="ECO:0000256" key="9">
    <source>
        <dbReference type="SAM" id="MobiDB-lite"/>
    </source>
</evidence>
<evidence type="ECO:0000256" key="5">
    <source>
        <dbReference type="ARBA" id="ARBA00022833"/>
    </source>
</evidence>
<organism evidence="10 11">
    <name type="scientific">Malassezia psittaci</name>
    <dbReference type="NCBI Taxonomy" id="1821823"/>
    <lineage>
        <taxon>Eukaryota</taxon>
        <taxon>Fungi</taxon>
        <taxon>Dikarya</taxon>
        <taxon>Basidiomycota</taxon>
        <taxon>Ustilaginomycotina</taxon>
        <taxon>Malasseziomycetes</taxon>
        <taxon>Malasseziales</taxon>
        <taxon>Malasseziaceae</taxon>
        <taxon>Malassezia</taxon>
    </lineage>
</organism>
<evidence type="ECO:0000256" key="4">
    <source>
        <dbReference type="ARBA" id="ARBA00022771"/>
    </source>
</evidence>
<dbReference type="GO" id="GO:0001006">
    <property type="term" value="F:RNA polymerase III type 3 promoter sequence-specific DNA binding"/>
    <property type="evidence" value="ECO:0007669"/>
    <property type="project" value="TreeGrafter"/>
</dbReference>
<keyword evidence="3" id="KW-0479">Metal-binding</keyword>
<dbReference type="PANTHER" id="PTHR11618">
    <property type="entry name" value="TRANSCRIPTION INITIATION FACTOR IIB-RELATED"/>
    <property type="match status" value="1"/>
</dbReference>
<keyword evidence="7" id="KW-0804">Transcription</keyword>
<dbReference type="GO" id="GO:0097550">
    <property type="term" value="C:transcription preinitiation complex"/>
    <property type="evidence" value="ECO:0007669"/>
    <property type="project" value="TreeGrafter"/>
</dbReference>
<keyword evidence="4" id="KW-0863">Zinc-finger</keyword>
<dbReference type="GO" id="GO:0070897">
    <property type="term" value="P:transcription preinitiation complex assembly"/>
    <property type="evidence" value="ECO:0007669"/>
    <property type="project" value="InterPro"/>
</dbReference>
<dbReference type="EMBL" id="CP118381">
    <property type="protein sequence ID" value="WFD45182.1"/>
    <property type="molecule type" value="Genomic_DNA"/>
</dbReference>
<keyword evidence="5" id="KW-0862">Zinc</keyword>
<proteinExistence type="inferred from homology"/>
<reference evidence="10" key="1">
    <citation type="submission" date="2023-02" db="EMBL/GenBank/DDBJ databases">
        <title>Mating type loci evolution in Malassezia.</title>
        <authorList>
            <person name="Coelho M.A."/>
        </authorList>
    </citation>
    <scope>NUCLEOTIDE SEQUENCE</scope>
    <source>
        <strain evidence="10">CBS 14136</strain>
    </source>
</reference>
<dbReference type="GO" id="GO:0000995">
    <property type="term" value="F:RNA polymerase III general transcription initiation factor activity"/>
    <property type="evidence" value="ECO:0007669"/>
    <property type="project" value="TreeGrafter"/>
</dbReference>
<protein>
    <recommendedName>
        <fullName evidence="12">TFIIB-type domain-containing protein</fullName>
    </recommendedName>
</protein>
<evidence type="ECO:0000256" key="1">
    <source>
        <dbReference type="ARBA" id="ARBA00004123"/>
    </source>
</evidence>
<keyword evidence="8" id="KW-0539">Nucleus</keyword>
<dbReference type="GO" id="GO:0005634">
    <property type="term" value="C:nucleus"/>
    <property type="evidence" value="ECO:0007669"/>
    <property type="project" value="UniProtKB-SubCell"/>
</dbReference>
<dbReference type="AlphaFoldDB" id="A0AAF0FD55"/>
<comment type="subcellular location">
    <subcellularLocation>
        <location evidence="1">Nucleus</location>
    </subcellularLocation>
</comment>
<feature type="compositionally biased region" description="Polar residues" evidence="9">
    <location>
        <begin position="437"/>
        <end position="450"/>
    </location>
</feature>
<keyword evidence="6" id="KW-0805">Transcription regulation</keyword>
<gene>
    <name evidence="10" type="ORF">MPSI1_003860</name>
</gene>
<feature type="region of interest" description="Disordered" evidence="9">
    <location>
        <begin position="431"/>
        <end position="482"/>
    </location>
</feature>
<evidence type="ECO:0000256" key="8">
    <source>
        <dbReference type="ARBA" id="ARBA00023242"/>
    </source>
</evidence>